<keyword evidence="1" id="KW-1133">Transmembrane helix</keyword>
<comment type="caution">
    <text evidence="3">The sequence shown here is derived from an EMBL/GenBank/DDBJ whole genome shotgun (WGS) entry which is preliminary data.</text>
</comment>
<keyword evidence="1" id="KW-0472">Membrane</keyword>
<feature type="domain" description="YdbS-like PH" evidence="2">
    <location>
        <begin position="73"/>
        <end position="129"/>
    </location>
</feature>
<feature type="transmembrane region" description="Helical" evidence="1">
    <location>
        <begin position="47"/>
        <end position="67"/>
    </location>
</feature>
<dbReference type="PANTHER" id="PTHR37938">
    <property type="entry name" value="BLL0215 PROTEIN"/>
    <property type="match status" value="1"/>
</dbReference>
<dbReference type="AlphaFoldDB" id="A0A098YSA1"/>
<feature type="transmembrane region" description="Helical" evidence="1">
    <location>
        <begin position="23"/>
        <end position="41"/>
    </location>
</feature>
<dbReference type="EMBL" id="JRPQ01000065">
    <property type="protein sequence ID" value="KGI22595.1"/>
    <property type="molecule type" value="Genomic_DNA"/>
</dbReference>
<dbReference type="InterPro" id="IPR005182">
    <property type="entry name" value="YdbS-like_PH"/>
</dbReference>
<accession>A0A098YSA1</accession>
<evidence type="ECO:0000256" key="1">
    <source>
        <dbReference type="SAM" id="Phobius"/>
    </source>
</evidence>
<sequence>MKYIDKHLMEGEQVVYIPQLHSSLYWGALSWAVFGIVIMVFPTDGTLFKIQLSASLILILISVLKCIKMYGGRQYVLTNRRIIAKKGLVQRDSLELLLRKCEGVQIRQSVLGRIFDYGTVIVTTGEATNYFEYIKNPIAFSSAINQMIDSLKSFE</sequence>
<protein>
    <recommendedName>
        <fullName evidence="2">YdbS-like PH domain-containing protein</fullName>
    </recommendedName>
</protein>
<dbReference type="Pfam" id="PF03703">
    <property type="entry name" value="bPH_2"/>
    <property type="match status" value="1"/>
</dbReference>
<dbReference type="PANTHER" id="PTHR37938:SF1">
    <property type="entry name" value="BLL0215 PROTEIN"/>
    <property type="match status" value="1"/>
</dbReference>
<dbReference type="RefSeq" id="WP_008123916.1">
    <property type="nucleotide sequence ID" value="NZ_JRPQ01000065.1"/>
</dbReference>
<dbReference type="Proteomes" id="UP000029723">
    <property type="component" value="Unassembled WGS sequence"/>
</dbReference>
<keyword evidence="1" id="KW-0812">Transmembrane</keyword>
<reference evidence="3 4" key="1">
    <citation type="submission" date="2014-07" db="EMBL/GenBank/DDBJ databases">
        <authorList>
            <person name="McCorrison J."/>
            <person name="Sanka R."/>
            <person name="Torralba M."/>
            <person name="Gillis M."/>
            <person name="Haft D.H."/>
            <person name="Methe B."/>
            <person name="Sutton G."/>
            <person name="Nelson K.E."/>
        </authorList>
    </citation>
    <scope>NUCLEOTIDE SEQUENCE [LARGE SCALE GENOMIC DNA]</scope>
    <source>
        <strain evidence="3 4">S9-PR14</strain>
    </source>
</reference>
<evidence type="ECO:0000259" key="2">
    <source>
        <dbReference type="Pfam" id="PF03703"/>
    </source>
</evidence>
<proteinExistence type="predicted"/>
<gene>
    <name evidence="3" type="ORF">HMPREF9304_03480</name>
</gene>
<evidence type="ECO:0000313" key="3">
    <source>
        <dbReference type="EMBL" id="KGI22595.1"/>
    </source>
</evidence>
<dbReference type="OrthoDB" id="3378680at2"/>
<name>A0A098YSA1_9BACT</name>
<evidence type="ECO:0000313" key="4">
    <source>
        <dbReference type="Proteomes" id="UP000029723"/>
    </source>
</evidence>
<organism evidence="3 4">
    <name type="scientific">Hoylesella timonensis S9-PR14</name>
    <dbReference type="NCBI Taxonomy" id="1401062"/>
    <lineage>
        <taxon>Bacteria</taxon>
        <taxon>Pseudomonadati</taxon>
        <taxon>Bacteroidota</taxon>
        <taxon>Bacteroidia</taxon>
        <taxon>Bacteroidales</taxon>
        <taxon>Prevotellaceae</taxon>
        <taxon>Hoylesella</taxon>
    </lineage>
</organism>